<gene>
    <name evidence="1" type="ordered locus">Dalk_4610</name>
</gene>
<keyword evidence="2" id="KW-1185">Reference proteome</keyword>
<dbReference type="HOGENOM" id="CLU_2952812_0_0_7"/>
<dbReference type="Proteomes" id="UP000000739">
    <property type="component" value="Chromosome"/>
</dbReference>
<dbReference type="RefSeq" id="WP_015949327.1">
    <property type="nucleotide sequence ID" value="NC_011768.1"/>
</dbReference>
<sequence length="59" mass="6616">MPNDQMGTVIVDKDGNVKIHYLYFSGEHVSALTREEKIRGLQLKRINLSAGIRAAEETT</sequence>
<reference evidence="1 2" key="1">
    <citation type="journal article" date="2012" name="Environ. Microbiol.">
        <title>The genome sequence of Desulfatibacillum alkenivorans AK-01: a blueprint for anaerobic alkane oxidation.</title>
        <authorList>
            <person name="Callaghan A.V."/>
            <person name="Morris B.E."/>
            <person name="Pereira I.A."/>
            <person name="McInerney M.J."/>
            <person name="Austin R.N."/>
            <person name="Groves J.T."/>
            <person name="Kukor J.J."/>
            <person name="Suflita J.M."/>
            <person name="Young L.Y."/>
            <person name="Zylstra G.J."/>
            <person name="Wawrik B."/>
        </authorList>
    </citation>
    <scope>NUCLEOTIDE SEQUENCE [LARGE SCALE GENOMIC DNA]</scope>
    <source>
        <strain evidence="1 2">AK-01</strain>
    </source>
</reference>
<protein>
    <submittedName>
        <fullName evidence="1">Uncharacterized protein</fullName>
    </submittedName>
</protein>
<name>B8FNK7_DESAL</name>
<evidence type="ECO:0000313" key="2">
    <source>
        <dbReference type="Proteomes" id="UP000000739"/>
    </source>
</evidence>
<dbReference type="EMBL" id="CP001322">
    <property type="protein sequence ID" value="ACL06288.1"/>
    <property type="molecule type" value="Genomic_DNA"/>
</dbReference>
<proteinExistence type="predicted"/>
<dbReference type="KEGG" id="dal:Dalk_4610"/>
<organism evidence="1 2">
    <name type="scientific">Desulfatibacillum aliphaticivorans</name>
    <dbReference type="NCBI Taxonomy" id="218208"/>
    <lineage>
        <taxon>Bacteria</taxon>
        <taxon>Pseudomonadati</taxon>
        <taxon>Thermodesulfobacteriota</taxon>
        <taxon>Desulfobacteria</taxon>
        <taxon>Desulfobacterales</taxon>
        <taxon>Desulfatibacillaceae</taxon>
        <taxon>Desulfatibacillum</taxon>
    </lineage>
</organism>
<dbReference type="AlphaFoldDB" id="B8FNK7"/>
<accession>B8FNK7</accession>
<evidence type="ECO:0000313" key="1">
    <source>
        <dbReference type="EMBL" id="ACL06288.1"/>
    </source>
</evidence>